<gene>
    <name evidence="2" type="ordered locus">Murru_1244</name>
</gene>
<keyword evidence="1" id="KW-0472">Membrane</keyword>
<dbReference type="eggNOG" id="ENOG5033JB4">
    <property type="taxonomic scope" value="Bacteria"/>
</dbReference>
<evidence type="ECO:0000256" key="1">
    <source>
        <dbReference type="SAM" id="Phobius"/>
    </source>
</evidence>
<reference evidence="2 3" key="2">
    <citation type="journal article" date="2012" name="Stand. Genomic Sci.">
        <title>Complete genome sequence of the facultatively anaerobic, appendaged bacterium Muricauda ruestringensis type strain (B1(T)).</title>
        <authorList>
            <person name="Huntemann M."/>
            <person name="Teshima H."/>
            <person name="Lapidus A."/>
            <person name="Nolan M."/>
            <person name="Lucas S."/>
            <person name="Hammon N."/>
            <person name="Deshpande S."/>
            <person name="Cheng J.F."/>
            <person name="Tapia R."/>
            <person name="Goodwin L.A."/>
            <person name="Pitluck S."/>
            <person name="Liolios K."/>
            <person name="Pagani I."/>
            <person name="Ivanova N."/>
            <person name="Mavromatis K."/>
            <person name="Mikhailova N."/>
            <person name="Pati A."/>
            <person name="Chen A."/>
            <person name="Palaniappan K."/>
            <person name="Land M."/>
            <person name="Hauser L."/>
            <person name="Pan C."/>
            <person name="Brambilla E.M."/>
            <person name="Rohde M."/>
            <person name="Spring S."/>
            <person name="Goker M."/>
            <person name="Detter J.C."/>
            <person name="Bristow J."/>
            <person name="Eisen J.A."/>
            <person name="Markowitz V."/>
            <person name="Hugenholtz P."/>
            <person name="Kyrpides N.C."/>
            <person name="Klenk H.P."/>
            <person name="Woyke T."/>
        </authorList>
    </citation>
    <scope>NUCLEOTIDE SEQUENCE [LARGE SCALE GENOMIC DNA]</scope>
    <source>
        <strain evidence="3">DSM 13258 / LMG 19739 / B1</strain>
    </source>
</reference>
<dbReference type="HOGENOM" id="CLU_1873104_0_0_10"/>
<feature type="transmembrane region" description="Helical" evidence="1">
    <location>
        <begin position="82"/>
        <end position="105"/>
    </location>
</feature>
<evidence type="ECO:0000313" key="2">
    <source>
        <dbReference type="EMBL" id="AEM70287.1"/>
    </source>
</evidence>
<dbReference type="RefSeq" id="WP_014032568.1">
    <property type="nucleotide sequence ID" value="NC_015945.1"/>
</dbReference>
<dbReference type="STRING" id="886377.Murru_1244"/>
<feature type="transmembrane region" description="Helical" evidence="1">
    <location>
        <begin position="51"/>
        <end position="70"/>
    </location>
</feature>
<sequence>MDFQILPNWGKRLGLFIFFISMFIVAGDSFMDGYKGVPSGTHHFVKDFLGSSLFYFFDVLTLIGLLIYMLSKEKIEDDYIKLLRLESYQITIIILLIIALIIYLFDVSFQVSLGMILPIFMLLFLITFYFKKRVH</sequence>
<keyword evidence="1" id="KW-1133">Transmembrane helix</keyword>
<reference evidence="3" key="1">
    <citation type="submission" date="2011-08" db="EMBL/GenBank/DDBJ databases">
        <title>The complete genome of Muricauda ruestringensis DSM 13258.</title>
        <authorList>
            <person name="Lucas S."/>
            <person name="Han J."/>
            <person name="Lapidus A."/>
            <person name="Bruce D."/>
            <person name="Goodwin L."/>
            <person name="Pitluck S."/>
            <person name="Peters L."/>
            <person name="Kyrpides N."/>
            <person name="Mavromatis K."/>
            <person name="Ivanova N."/>
            <person name="Ovchinnikova G."/>
            <person name="Teshima H."/>
            <person name="Detter J.C."/>
            <person name="Tapia R."/>
            <person name="Han C."/>
            <person name="Land M."/>
            <person name="Hauser L."/>
            <person name="Markowitz V."/>
            <person name="Cheng J.-F."/>
            <person name="Hugenholtz P."/>
            <person name="Woyke T."/>
            <person name="Wu D."/>
            <person name="Spring S."/>
            <person name="Schroeder M."/>
            <person name="Brambilla E."/>
            <person name="Klenk H.-P."/>
            <person name="Eisen J.A."/>
        </authorList>
    </citation>
    <scope>NUCLEOTIDE SEQUENCE [LARGE SCALE GENOMIC DNA]</scope>
    <source>
        <strain evidence="3">DSM 13258 / LMG 19739 / B1</strain>
    </source>
</reference>
<accession>G2PNV2</accession>
<organism evidence="2 3">
    <name type="scientific">Allomuricauda ruestringensis (strain DSM 13258 / CIP 107369 / LMG 19739 / B1)</name>
    <name type="common">Muricauda ruestringensis</name>
    <dbReference type="NCBI Taxonomy" id="886377"/>
    <lineage>
        <taxon>Bacteria</taxon>
        <taxon>Pseudomonadati</taxon>
        <taxon>Bacteroidota</taxon>
        <taxon>Flavobacteriia</taxon>
        <taxon>Flavobacteriales</taxon>
        <taxon>Flavobacteriaceae</taxon>
        <taxon>Flagellimonas</taxon>
    </lineage>
</organism>
<feature type="transmembrane region" description="Helical" evidence="1">
    <location>
        <begin position="111"/>
        <end position="130"/>
    </location>
</feature>
<keyword evidence="3" id="KW-1185">Reference proteome</keyword>
<dbReference type="Proteomes" id="UP000008908">
    <property type="component" value="Chromosome"/>
</dbReference>
<protein>
    <submittedName>
        <fullName evidence="2">Uncharacterized protein</fullName>
    </submittedName>
</protein>
<evidence type="ECO:0000313" key="3">
    <source>
        <dbReference type="Proteomes" id="UP000008908"/>
    </source>
</evidence>
<keyword evidence="1" id="KW-0812">Transmembrane</keyword>
<dbReference type="KEGG" id="mrs:Murru_1244"/>
<name>G2PNV2_ALLRU</name>
<dbReference type="OrthoDB" id="894278at2"/>
<dbReference type="EMBL" id="CP002999">
    <property type="protein sequence ID" value="AEM70287.1"/>
    <property type="molecule type" value="Genomic_DNA"/>
</dbReference>
<dbReference type="AlphaFoldDB" id="G2PNV2"/>
<feature type="transmembrane region" description="Helical" evidence="1">
    <location>
        <begin position="12"/>
        <end position="31"/>
    </location>
</feature>
<proteinExistence type="predicted"/>